<dbReference type="PANTHER" id="PTHR38926">
    <property type="entry name" value="F-BOX DOMAIN CONTAINING PROTEIN, EXPRESSED"/>
    <property type="match status" value="1"/>
</dbReference>
<feature type="region of interest" description="Disordered" evidence="1">
    <location>
        <begin position="1"/>
        <end position="39"/>
    </location>
</feature>
<feature type="region of interest" description="Disordered" evidence="1">
    <location>
        <begin position="215"/>
        <end position="247"/>
    </location>
</feature>
<dbReference type="AlphaFoldDB" id="A0A678THR4"/>
<sequence>MATSFLIRHRPRPRLVEQDQPPTQLPLDDAGEEEEEEETRDWAELPLDALLAVLQKLDHADVVMGVELVCRPWCRAAREEPGLWRRVDLRRPVRTALSSPHVNSEAVAFAAVRRGAGRCEAFRARGLRIDDSFIFFLTWMDWAELRRDALLAVLHRLQHADVLTGAGQVCRPWPRAVRDEPELWRRIDLRRRAGAALSTPSVHLGALVHAAVRRSARHSGLRRTSSTTTSSSSSVAGVSAARGSIHV</sequence>
<dbReference type="FunFam" id="1.20.1280.50:FF:000037">
    <property type="entry name" value="F-box protein SKIP19"/>
    <property type="match status" value="1"/>
</dbReference>
<evidence type="ECO:0000256" key="1">
    <source>
        <dbReference type="SAM" id="MobiDB-lite"/>
    </source>
</evidence>
<name>A0A678THR4_SACOF</name>
<dbReference type="Pfam" id="PF12937">
    <property type="entry name" value="F-box-like"/>
    <property type="match status" value="2"/>
</dbReference>
<gene>
    <name evidence="3" type="ORF">SO62J10_000008</name>
</gene>
<protein>
    <submittedName>
        <fullName evidence="3">F-box protein SKIP19</fullName>
    </submittedName>
</protein>
<accession>A0A678THR4</accession>
<dbReference type="EMBL" id="MH182504">
    <property type="protein sequence ID" value="AWA44680.1"/>
    <property type="molecule type" value="Genomic_DNA"/>
</dbReference>
<feature type="domain" description="F-box" evidence="2">
    <location>
        <begin position="39"/>
        <end position="87"/>
    </location>
</feature>
<proteinExistence type="predicted"/>
<dbReference type="PROSITE" id="PS50181">
    <property type="entry name" value="FBOX"/>
    <property type="match status" value="1"/>
</dbReference>
<feature type="compositionally biased region" description="Acidic residues" evidence="1">
    <location>
        <begin position="29"/>
        <end position="39"/>
    </location>
</feature>
<dbReference type="SUPFAM" id="SSF81383">
    <property type="entry name" value="F-box domain"/>
    <property type="match status" value="2"/>
</dbReference>
<evidence type="ECO:0000259" key="2">
    <source>
        <dbReference type="PROSITE" id="PS50181"/>
    </source>
</evidence>
<dbReference type="Gene3D" id="1.20.1280.50">
    <property type="match status" value="2"/>
</dbReference>
<dbReference type="PANTHER" id="PTHR38926:SF28">
    <property type="entry name" value="F-BOX PROTEIN SKIP19"/>
    <property type="match status" value="1"/>
</dbReference>
<evidence type="ECO:0000313" key="3">
    <source>
        <dbReference type="EMBL" id="AWA44680.1"/>
    </source>
</evidence>
<dbReference type="InterPro" id="IPR001810">
    <property type="entry name" value="F-box_dom"/>
</dbReference>
<dbReference type="InterPro" id="IPR036047">
    <property type="entry name" value="F-box-like_dom_sf"/>
</dbReference>
<feature type="compositionally biased region" description="Low complexity" evidence="1">
    <location>
        <begin position="222"/>
        <end position="247"/>
    </location>
</feature>
<reference evidence="3" key="1">
    <citation type="submission" date="2018-04" db="EMBL/GenBank/DDBJ databases">
        <title>Comparative Analysis of Homologous Sequences of Saccharum officinarum and Saccharum spontaneum Reveals Independent Polyploidization Events.</title>
        <authorList>
            <person name="Sharma A."/>
            <person name="Song J."/>
            <person name="Lin Q."/>
            <person name="Singh R."/>
            <person name="Ramos N."/>
            <person name="Wang K."/>
            <person name="Zhang J."/>
            <person name="Ming R."/>
            <person name="Yu Q."/>
        </authorList>
    </citation>
    <scope>NUCLEOTIDE SEQUENCE</scope>
</reference>
<organism evidence="3">
    <name type="scientific">Saccharum officinarum</name>
    <name type="common">Sugarcane</name>
    <dbReference type="NCBI Taxonomy" id="4547"/>
    <lineage>
        <taxon>Eukaryota</taxon>
        <taxon>Viridiplantae</taxon>
        <taxon>Streptophyta</taxon>
        <taxon>Embryophyta</taxon>
        <taxon>Tracheophyta</taxon>
        <taxon>Spermatophyta</taxon>
        <taxon>Magnoliopsida</taxon>
        <taxon>Liliopsida</taxon>
        <taxon>Poales</taxon>
        <taxon>Poaceae</taxon>
        <taxon>PACMAD clade</taxon>
        <taxon>Panicoideae</taxon>
        <taxon>Andropogonodae</taxon>
        <taxon>Andropogoneae</taxon>
        <taxon>Saccharinae</taxon>
        <taxon>Saccharum</taxon>
        <taxon>Saccharum officinarum species complex</taxon>
    </lineage>
</organism>